<dbReference type="PANTHER" id="PTHR21660">
    <property type="entry name" value="THIOESTERASE SUPERFAMILY MEMBER-RELATED"/>
    <property type="match status" value="1"/>
</dbReference>
<comment type="function">
    <text evidence="14">Catalyzes the hydrolysis of acyl-CoAs into free fatty acids and coenzyme A (CoASH), regulating their respective intracellular levels. Has acyl-CoA thioesterase activity towards medium (C12) and long-chain (C18) fatty acyl-CoA substrates. Can also hydrolyze 3-hydroxyphenylacetyl-CoA and 3,4-dihydroxyphenylacetyl-CoA (in vitro). May play a role in controlling adaptive thermogenesis.</text>
</comment>
<comment type="subcellular location">
    <subcellularLocation>
        <location evidence="3">Cytoplasm</location>
        <location evidence="3">Cytoskeleton</location>
        <location evidence="3">Spindle</location>
    </subcellularLocation>
    <subcellularLocation>
        <location evidence="4">Cytoplasm</location>
        <location evidence="4">Cytosol</location>
    </subcellularLocation>
    <subcellularLocation>
        <location evidence="2">Mitochondrion</location>
    </subcellularLocation>
    <subcellularLocation>
        <location evidence="1">Nucleus</location>
    </subcellularLocation>
</comment>
<evidence type="ECO:0000256" key="3">
    <source>
        <dbReference type="ARBA" id="ARBA00004186"/>
    </source>
</evidence>
<evidence type="ECO:0000256" key="2">
    <source>
        <dbReference type="ARBA" id="ARBA00004173"/>
    </source>
</evidence>
<dbReference type="GO" id="GO:0005829">
    <property type="term" value="C:cytosol"/>
    <property type="evidence" value="ECO:0007669"/>
    <property type="project" value="UniProtKB-SubCell"/>
</dbReference>
<evidence type="ECO:0000259" key="19">
    <source>
        <dbReference type="Pfam" id="PF03061"/>
    </source>
</evidence>
<dbReference type="GO" id="GO:0047617">
    <property type="term" value="F:fatty acyl-CoA hydrolase activity"/>
    <property type="evidence" value="ECO:0007669"/>
    <property type="project" value="InterPro"/>
</dbReference>
<proteinExistence type="inferred from homology"/>
<dbReference type="InterPro" id="IPR006683">
    <property type="entry name" value="Thioestr_dom"/>
</dbReference>
<evidence type="ECO:0000256" key="8">
    <source>
        <dbReference type="ARBA" id="ARBA00022990"/>
    </source>
</evidence>
<dbReference type="GO" id="GO:0005634">
    <property type="term" value="C:nucleus"/>
    <property type="evidence" value="ECO:0007669"/>
    <property type="project" value="UniProtKB-SubCell"/>
</dbReference>
<comment type="similarity">
    <text evidence="5">Belongs to the thioesterase PaaI family.</text>
</comment>
<evidence type="ECO:0000256" key="12">
    <source>
        <dbReference type="ARBA" id="ARBA00023242"/>
    </source>
</evidence>
<evidence type="ECO:0000256" key="4">
    <source>
        <dbReference type="ARBA" id="ARBA00004514"/>
    </source>
</evidence>
<dbReference type="Pfam" id="PF03061">
    <property type="entry name" value="4HBT"/>
    <property type="match status" value="1"/>
</dbReference>
<keyword evidence="11" id="KW-0206">Cytoskeleton</keyword>
<dbReference type="AlphaFoldDB" id="A0AAD3XK67"/>
<dbReference type="GO" id="GO:0005819">
    <property type="term" value="C:spindle"/>
    <property type="evidence" value="ECO:0007669"/>
    <property type="project" value="UniProtKB-SubCell"/>
</dbReference>
<evidence type="ECO:0000256" key="17">
    <source>
        <dbReference type="ARBA" id="ARBA00081533"/>
    </source>
</evidence>
<evidence type="ECO:0000256" key="16">
    <source>
        <dbReference type="ARBA" id="ARBA00067273"/>
    </source>
</evidence>
<evidence type="ECO:0000256" key="13">
    <source>
        <dbReference type="ARBA" id="ARBA00052976"/>
    </source>
</evidence>
<dbReference type="FunFam" id="3.10.129.10:FF:000021">
    <property type="entry name" value="Acyl-coenzyme A thioesterase 13"/>
    <property type="match status" value="1"/>
</dbReference>
<gene>
    <name evidence="20" type="ORF">Nepgr_009221</name>
</gene>
<dbReference type="SUPFAM" id="SSF54637">
    <property type="entry name" value="Thioesterase/thiol ester dehydrase-isomerase"/>
    <property type="match status" value="1"/>
</dbReference>
<comment type="subunit">
    <text evidence="15">Homotetramer. Interacts with PCTP.</text>
</comment>
<comment type="catalytic activity">
    <reaction evidence="13">
        <text>a fatty acyl-CoA + H2O = a fatty acid + CoA + H(+)</text>
        <dbReference type="Rhea" id="RHEA:16781"/>
        <dbReference type="ChEBI" id="CHEBI:15377"/>
        <dbReference type="ChEBI" id="CHEBI:15378"/>
        <dbReference type="ChEBI" id="CHEBI:28868"/>
        <dbReference type="ChEBI" id="CHEBI:57287"/>
        <dbReference type="ChEBI" id="CHEBI:77636"/>
    </reaction>
    <physiologicalReaction direction="left-to-right" evidence="13">
        <dbReference type="Rhea" id="RHEA:16782"/>
    </physiologicalReaction>
</comment>
<dbReference type="InterPro" id="IPR039298">
    <property type="entry name" value="ACOT13"/>
</dbReference>
<dbReference type="GO" id="GO:0005739">
    <property type="term" value="C:mitochondrion"/>
    <property type="evidence" value="ECO:0007669"/>
    <property type="project" value="UniProtKB-SubCell"/>
</dbReference>
<evidence type="ECO:0000256" key="5">
    <source>
        <dbReference type="ARBA" id="ARBA00008324"/>
    </source>
</evidence>
<evidence type="ECO:0000313" key="20">
    <source>
        <dbReference type="EMBL" id="GMH07381.1"/>
    </source>
</evidence>
<feature type="domain" description="Thioesterase" evidence="19">
    <location>
        <begin position="68"/>
        <end position="141"/>
    </location>
</feature>
<dbReference type="InterPro" id="IPR029069">
    <property type="entry name" value="HotDog_dom_sf"/>
</dbReference>
<sequence>MERAKRMLELTNEESESVSRLIVNPHRANVELSFYEDFSLRGIRVDRVEPGLLVCTYKVPPRLVDRTGYLSSGAIANLVDDVGGSVIFKEGFPVTASVNISISYVSNAKVYDELELTARLLGQKGNIFTAVVVLKNKGTGEIVAEGRHTLFSKPMSKI</sequence>
<keyword evidence="10" id="KW-0496">Mitochondrion</keyword>
<evidence type="ECO:0000256" key="14">
    <source>
        <dbReference type="ARBA" id="ARBA00058205"/>
    </source>
</evidence>
<dbReference type="EMBL" id="BSYO01000007">
    <property type="protein sequence ID" value="GMH07381.1"/>
    <property type="molecule type" value="Genomic_DNA"/>
</dbReference>
<name>A0AAD3XK67_NEPGR</name>
<dbReference type="CDD" id="cd03443">
    <property type="entry name" value="PaaI_thioesterase"/>
    <property type="match status" value="1"/>
</dbReference>
<evidence type="ECO:0000256" key="9">
    <source>
        <dbReference type="ARBA" id="ARBA00023098"/>
    </source>
</evidence>
<evidence type="ECO:0000313" key="21">
    <source>
        <dbReference type="Proteomes" id="UP001279734"/>
    </source>
</evidence>
<comment type="caution">
    <text evidence="20">The sequence shown here is derived from an EMBL/GenBank/DDBJ whole genome shotgun (WGS) entry which is preliminary data.</text>
</comment>
<evidence type="ECO:0000256" key="15">
    <source>
        <dbReference type="ARBA" id="ARBA00064709"/>
    </source>
</evidence>
<dbReference type="PANTHER" id="PTHR21660:SF8">
    <property type="entry name" value="OS02G0521700 PROTEIN"/>
    <property type="match status" value="1"/>
</dbReference>
<reference evidence="20" key="1">
    <citation type="submission" date="2023-05" db="EMBL/GenBank/DDBJ databases">
        <title>Nepenthes gracilis genome sequencing.</title>
        <authorList>
            <person name="Fukushima K."/>
        </authorList>
    </citation>
    <scope>NUCLEOTIDE SEQUENCE</scope>
    <source>
        <strain evidence="20">SING2019-196</strain>
    </source>
</reference>
<dbReference type="Gene3D" id="3.10.129.10">
    <property type="entry name" value="Hotdog Thioesterase"/>
    <property type="match status" value="1"/>
</dbReference>
<evidence type="ECO:0000256" key="7">
    <source>
        <dbReference type="ARBA" id="ARBA00022801"/>
    </source>
</evidence>
<dbReference type="Proteomes" id="UP001279734">
    <property type="component" value="Unassembled WGS sequence"/>
</dbReference>
<keyword evidence="6" id="KW-0963">Cytoplasm</keyword>
<evidence type="ECO:0000256" key="1">
    <source>
        <dbReference type="ARBA" id="ARBA00004123"/>
    </source>
</evidence>
<keyword evidence="12" id="KW-0539">Nucleus</keyword>
<protein>
    <recommendedName>
        <fullName evidence="16">Acyl-coenzyme A thioesterase 13</fullName>
    </recommendedName>
    <alternativeName>
        <fullName evidence="17">Hotdog-fold thioesterase superfamily member 2</fullName>
    </alternativeName>
    <alternativeName>
        <fullName evidence="18">Thioesterase superfamily member 2</fullName>
    </alternativeName>
</protein>
<evidence type="ECO:0000256" key="6">
    <source>
        <dbReference type="ARBA" id="ARBA00022490"/>
    </source>
</evidence>
<evidence type="ECO:0000256" key="10">
    <source>
        <dbReference type="ARBA" id="ARBA00023128"/>
    </source>
</evidence>
<accession>A0AAD3XK67</accession>
<evidence type="ECO:0000256" key="11">
    <source>
        <dbReference type="ARBA" id="ARBA00023212"/>
    </source>
</evidence>
<keyword evidence="9" id="KW-0443">Lipid metabolism</keyword>
<keyword evidence="8" id="KW-0007">Acetylation</keyword>
<organism evidence="20 21">
    <name type="scientific">Nepenthes gracilis</name>
    <name type="common">Slender pitcher plant</name>
    <dbReference type="NCBI Taxonomy" id="150966"/>
    <lineage>
        <taxon>Eukaryota</taxon>
        <taxon>Viridiplantae</taxon>
        <taxon>Streptophyta</taxon>
        <taxon>Embryophyta</taxon>
        <taxon>Tracheophyta</taxon>
        <taxon>Spermatophyta</taxon>
        <taxon>Magnoliopsida</taxon>
        <taxon>eudicotyledons</taxon>
        <taxon>Gunneridae</taxon>
        <taxon>Pentapetalae</taxon>
        <taxon>Caryophyllales</taxon>
        <taxon>Nepenthaceae</taxon>
        <taxon>Nepenthes</taxon>
    </lineage>
</organism>
<keyword evidence="21" id="KW-1185">Reference proteome</keyword>
<dbReference type="GO" id="GO:0006629">
    <property type="term" value="P:lipid metabolic process"/>
    <property type="evidence" value="ECO:0007669"/>
    <property type="project" value="UniProtKB-KW"/>
</dbReference>
<keyword evidence="7" id="KW-0378">Hydrolase</keyword>
<evidence type="ECO:0000256" key="18">
    <source>
        <dbReference type="ARBA" id="ARBA00083956"/>
    </source>
</evidence>